<evidence type="ECO:0000256" key="4">
    <source>
        <dbReference type="ARBA" id="ARBA00012564"/>
    </source>
</evidence>
<comment type="catalytic activity">
    <reaction evidence="1">
        <text>Release of an N-terminal amino acid, Xaa-|-Yaa- from a peptide, amide or arylamide. Xaa is preferably Ala, but may be most amino acids including Pro (slow action). When a terminal hydrophobic residue is followed by a prolyl residue, the two may be released as an intact Xaa-Pro dipeptide.</text>
        <dbReference type="EC" id="3.4.11.2"/>
    </reaction>
</comment>
<evidence type="ECO:0000256" key="1">
    <source>
        <dbReference type="ARBA" id="ARBA00000098"/>
    </source>
</evidence>
<organism evidence="16 17">
    <name type="scientific">Streptomyces luteosporeus</name>
    <dbReference type="NCBI Taxonomy" id="173856"/>
    <lineage>
        <taxon>Bacteria</taxon>
        <taxon>Bacillati</taxon>
        <taxon>Actinomycetota</taxon>
        <taxon>Actinomycetes</taxon>
        <taxon>Kitasatosporales</taxon>
        <taxon>Streptomycetaceae</taxon>
        <taxon>Streptomyces</taxon>
    </lineage>
</organism>
<evidence type="ECO:0000256" key="7">
    <source>
        <dbReference type="ARBA" id="ARBA00022723"/>
    </source>
</evidence>
<keyword evidence="7" id="KW-0479">Metal-binding</keyword>
<evidence type="ECO:0000256" key="10">
    <source>
        <dbReference type="ARBA" id="ARBA00023049"/>
    </source>
</evidence>
<dbReference type="PRINTS" id="PR00756">
    <property type="entry name" value="ALADIPTASE"/>
</dbReference>
<evidence type="ECO:0000256" key="5">
    <source>
        <dbReference type="ARBA" id="ARBA00015611"/>
    </source>
</evidence>
<keyword evidence="17" id="KW-1185">Reference proteome</keyword>
<dbReference type="SUPFAM" id="SSF55486">
    <property type="entry name" value="Metalloproteases ('zincins'), catalytic domain"/>
    <property type="match status" value="1"/>
</dbReference>
<evidence type="ECO:0000256" key="8">
    <source>
        <dbReference type="ARBA" id="ARBA00022801"/>
    </source>
</evidence>
<keyword evidence="9" id="KW-0862">Zinc</keyword>
<dbReference type="InterPro" id="IPR050344">
    <property type="entry name" value="Peptidase_M1_aminopeptidases"/>
</dbReference>
<feature type="chain" id="PRO_5046532637" description="Aminopeptidase N" evidence="13">
    <location>
        <begin position="28"/>
        <end position="477"/>
    </location>
</feature>
<dbReference type="CDD" id="cd09603">
    <property type="entry name" value="M1_APN_like"/>
    <property type="match status" value="1"/>
</dbReference>
<evidence type="ECO:0000256" key="13">
    <source>
        <dbReference type="SAM" id="SignalP"/>
    </source>
</evidence>
<protein>
    <recommendedName>
        <fullName evidence="5">Aminopeptidase N</fullName>
        <ecNumber evidence="4">3.4.11.2</ecNumber>
    </recommendedName>
    <alternativeName>
        <fullName evidence="11">Alanine aminopeptidase</fullName>
    </alternativeName>
    <alternativeName>
        <fullName evidence="12">Lysyl aminopeptidase</fullName>
    </alternativeName>
</protein>
<dbReference type="InterPro" id="IPR001930">
    <property type="entry name" value="Peptidase_M1"/>
</dbReference>
<sequence>MNSAERPRCSRRGLLAAAAALPVSAVAALCAGDSRGTPDGARYFPRHGSYGHRTLAYDLSLAYDPGRAWLEGRARIQAVARERTRRIELDLSRLAVHGARLDGQPVAVRREGGKVVLTAPRPLAPGRQLEVEVRYGGRPAPLASPFGSIGWDRTGDEHGGTLVASQPLGAPTWFPCNDRPDDKAAYTVSVTVPRGHHALANGTLRECREDGGSVRWTYHHPGPMSTYLAAVYTGRFTHDTQQHEVAGTLRNAYPPHLAEHARHDLARQPRMLEHFARLFGPYPFESYGAVVVDAELGAPVENQTLSVFGRNHVDGRRGWETLVAHEIAHQWFGNSVGLADWRHIWLNEGFATYAEWLWSEHLGEDDADTLARQAWQELAGRRQNLRIADPGSRRLFDDRVYVRGACALHALRLELGDEAFFAVLRGWHAAHRGGSADTDAFLAHAGRTAGRGVEPILLPWLYDKRLPALPDADDAGA</sequence>
<dbReference type="InterPro" id="IPR014782">
    <property type="entry name" value="Peptidase_M1_dom"/>
</dbReference>
<dbReference type="Gene3D" id="1.10.390.10">
    <property type="entry name" value="Neutral Protease Domain 2"/>
    <property type="match status" value="1"/>
</dbReference>
<dbReference type="Pfam" id="PF01433">
    <property type="entry name" value="Peptidase_M1"/>
    <property type="match status" value="1"/>
</dbReference>
<evidence type="ECO:0000259" key="14">
    <source>
        <dbReference type="Pfam" id="PF01433"/>
    </source>
</evidence>
<dbReference type="InterPro" id="IPR027268">
    <property type="entry name" value="Peptidase_M4/M1_CTD_sf"/>
</dbReference>
<reference evidence="16 17" key="1">
    <citation type="journal article" date="2019" name="Int. J. Syst. Evol. Microbiol.">
        <title>The Global Catalogue of Microorganisms (GCM) 10K type strain sequencing project: providing services to taxonomists for standard genome sequencing and annotation.</title>
        <authorList>
            <consortium name="The Broad Institute Genomics Platform"/>
            <consortium name="The Broad Institute Genome Sequencing Center for Infectious Disease"/>
            <person name="Wu L."/>
            <person name="Ma J."/>
        </authorList>
    </citation>
    <scope>NUCLEOTIDE SEQUENCE [LARGE SCALE GENOMIC DNA]</scope>
    <source>
        <strain evidence="16 17">JCM 4542</strain>
    </source>
</reference>
<dbReference type="Gene3D" id="2.60.40.1730">
    <property type="entry name" value="tricorn interacting facor f3 domain"/>
    <property type="match status" value="1"/>
</dbReference>
<dbReference type="InterPro" id="IPR006311">
    <property type="entry name" value="TAT_signal"/>
</dbReference>
<evidence type="ECO:0000313" key="17">
    <source>
        <dbReference type="Proteomes" id="UP001500886"/>
    </source>
</evidence>
<feature type="signal peptide" evidence="13">
    <location>
        <begin position="1"/>
        <end position="27"/>
    </location>
</feature>
<evidence type="ECO:0000313" key="16">
    <source>
        <dbReference type="EMBL" id="GAA2719254.1"/>
    </source>
</evidence>
<dbReference type="RefSeq" id="WP_344436491.1">
    <property type="nucleotide sequence ID" value="NZ_BAAASL010000013.1"/>
</dbReference>
<keyword evidence="10" id="KW-0482">Metalloprotease</keyword>
<dbReference type="SUPFAM" id="SSF63737">
    <property type="entry name" value="Leukotriene A4 hydrolase N-terminal domain"/>
    <property type="match status" value="1"/>
</dbReference>
<comment type="cofactor">
    <cofactor evidence="2">
        <name>Zn(2+)</name>
        <dbReference type="ChEBI" id="CHEBI:29105"/>
    </cofactor>
</comment>
<proteinExistence type="inferred from homology"/>
<dbReference type="PANTHER" id="PTHR11533">
    <property type="entry name" value="PROTEASE M1 ZINC METALLOPROTEASE"/>
    <property type="match status" value="1"/>
</dbReference>
<name>A0ABN3TUC7_9ACTN</name>
<comment type="similarity">
    <text evidence="3">Belongs to the peptidase M1 family.</text>
</comment>
<dbReference type="PROSITE" id="PS51318">
    <property type="entry name" value="TAT"/>
    <property type="match status" value="1"/>
</dbReference>
<keyword evidence="6" id="KW-0645">Protease</keyword>
<dbReference type="EC" id="3.4.11.2" evidence="4"/>
<evidence type="ECO:0000256" key="2">
    <source>
        <dbReference type="ARBA" id="ARBA00001947"/>
    </source>
</evidence>
<dbReference type="InterPro" id="IPR042097">
    <property type="entry name" value="Aminopeptidase_N-like_N_sf"/>
</dbReference>
<dbReference type="EMBL" id="BAAASL010000013">
    <property type="protein sequence ID" value="GAA2719254.1"/>
    <property type="molecule type" value="Genomic_DNA"/>
</dbReference>
<dbReference type="InterPro" id="IPR045357">
    <property type="entry name" value="Aminopeptidase_N-like_N"/>
</dbReference>
<gene>
    <name evidence="16" type="ORF">GCM10010315_36900</name>
</gene>
<comment type="caution">
    <text evidence="16">The sequence shown here is derived from an EMBL/GenBank/DDBJ whole genome shotgun (WGS) entry which is preliminary data.</text>
</comment>
<evidence type="ECO:0000256" key="3">
    <source>
        <dbReference type="ARBA" id="ARBA00010136"/>
    </source>
</evidence>
<evidence type="ECO:0000256" key="11">
    <source>
        <dbReference type="ARBA" id="ARBA00029811"/>
    </source>
</evidence>
<evidence type="ECO:0000256" key="12">
    <source>
        <dbReference type="ARBA" id="ARBA00031533"/>
    </source>
</evidence>
<feature type="domain" description="Peptidase M1 membrane alanine aminopeptidase" evidence="14">
    <location>
        <begin position="268"/>
        <end position="460"/>
    </location>
</feature>
<dbReference type="Proteomes" id="UP001500886">
    <property type="component" value="Unassembled WGS sequence"/>
</dbReference>
<feature type="domain" description="Aminopeptidase N-like N-terminal" evidence="15">
    <location>
        <begin position="55"/>
        <end position="228"/>
    </location>
</feature>
<dbReference type="Pfam" id="PF17900">
    <property type="entry name" value="Peptidase_M1_N"/>
    <property type="match status" value="1"/>
</dbReference>
<evidence type="ECO:0000256" key="9">
    <source>
        <dbReference type="ARBA" id="ARBA00022833"/>
    </source>
</evidence>
<keyword evidence="8" id="KW-0378">Hydrolase</keyword>
<evidence type="ECO:0000259" key="15">
    <source>
        <dbReference type="Pfam" id="PF17900"/>
    </source>
</evidence>
<keyword evidence="13" id="KW-0732">Signal</keyword>
<evidence type="ECO:0000256" key="6">
    <source>
        <dbReference type="ARBA" id="ARBA00022670"/>
    </source>
</evidence>
<accession>A0ABN3TUC7</accession>